<dbReference type="PANTHER" id="PTHR43540">
    <property type="entry name" value="PEROXYUREIDOACRYLATE/UREIDOACRYLATE AMIDOHYDROLASE-RELATED"/>
    <property type="match status" value="1"/>
</dbReference>
<name>A0A3G7TQT4_9PSED</name>
<dbReference type="AlphaFoldDB" id="A0A3G7TQT4"/>
<dbReference type="Pfam" id="PF00857">
    <property type="entry name" value="Isochorismatase"/>
    <property type="match status" value="1"/>
</dbReference>
<dbReference type="RefSeq" id="WP_124321187.1">
    <property type="nucleotide sequence ID" value="NZ_CP027753.1"/>
</dbReference>
<proteinExistence type="predicted"/>
<protein>
    <submittedName>
        <fullName evidence="3">Isochorismatase</fullName>
        <ecNumber evidence="3">3.3.2.1</ecNumber>
    </submittedName>
</protein>
<sequence length="190" mass="20693">MNTAFIGLDYIIDIMHSDGKIARSAAHAAQRDIIRKANRALAIAASNGWLKLLVKVGFAPNYLDQPKSSPMFGRAAQFGALKLGERGTDFHPELKVTADDLVIVKPRVSAFYATPLEAVLRANKIERLIVAGVSSSWAVQATVRDAHDRDYQVLIAEDACAAGDESEHQDSMKLMSAIARIITVDDMESL</sequence>
<evidence type="ECO:0000259" key="2">
    <source>
        <dbReference type="Pfam" id="PF00857"/>
    </source>
</evidence>
<organism evidence="3 4">
    <name type="scientific">Pseudomonas chlororaphis</name>
    <dbReference type="NCBI Taxonomy" id="587753"/>
    <lineage>
        <taxon>Bacteria</taxon>
        <taxon>Pseudomonadati</taxon>
        <taxon>Pseudomonadota</taxon>
        <taxon>Gammaproteobacteria</taxon>
        <taxon>Pseudomonadales</taxon>
        <taxon>Pseudomonadaceae</taxon>
        <taxon>Pseudomonas</taxon>
    </lineage>
</organism>
<dbReference type="InterPro" id="IPR000868">
    <property type="entry name" value="Isochorismatase-like_dom"/>
</dbReference>
<reference evidence="3 4" key="1">
    <citation type="submission" date="2018-03" db="EMBL/GenBank/DDBJ databases">
        <title>Diversity of phytobeneficial traits revealed by whole-genome analysis of worldwide-isolated phenazine-producing Pseudomonas spp.</title>
        <authorList>
            <person name="Biessy A."/>
            <person name="Novinscak A."/>
            <person name="Blom J."/>
            <person name="Leger G."/>
            <person name="Thomashow L.S."/>
            <person name="Cazorla F.M."/>
            <person name="Josic D."/>
            <person name="Filion M."/>
        </authorList>
    </citation>
    <scope>NUCLEOTIDE SEQUENCE [LARGE SCALE GENOMIC DNA]</scope>
    <source>
        <strain evidence="3 4">B25</strain>
    </source>
</reference>
<gene>
    <name evidence="3" type="ORF">C4K04_3805</name>
</gene>
<evidence type="ECO:0000313" key="3">
    <source>
        <dbReference type="EMBL" id="AZE49475.1"/>
    </source>
</evidence>
<dbReference type="GO" id="GO:0008908">
    <property type="term" value="F:isochorismatase activity"/>
    <property type="evidence" value="ECO:0007669"/>
    <property type="project" value="UniProtKB-EC"/>
</dbReference>
<feature type="domain" description="Isochorismatase-like" evidence="2">
    <location>
        <begin position="4"/>
        <end position="185"/>
    </location>
</feature>
<evidence type="ECO:0000313" key="4">
    <source>
        <dbReference type="Proteomes" id="UP000268048"/>
    </source>
</evidence>
<dbReference type="PANTHER" id="PTHR43540:SF1">
    <property type="entry name" value="ISOCHORISMATASE HYDROLASE"/>
    <property type="match status" value="1"/>
</dbReference>
<dbReference type="Proteomes" id="UP000268048">
    <property type="component" value="Chromosome"/>
</dbReference>
<dbReference type="InterPro" id="IPR036380">
    <property type="entry name" value="Isochorismatase-like_sf"/>
</dbReference>
<dbReference type="EMBL" id="CP027753">
    <property type="protein sequence ID" value="AZE49475.1"/>
    <property type="molecule type" value="Genomic_DNA"/>
</dbReference>
<dbReference type="EC" id="3.3.2.1" evidence="3"/>
<dbReference type="InterPro" id="IPR050272">
    <property type="entry name" value="Isochorismatase-like_hydrls"/>
</dbReference>
<dbReference type="CDD" id="cd00431">
    <property type="entry name" value="cysteine_hydrolases"/>
    <property type="match status" value="1"/>
</dbReference>
<dbReference type="Gene3D" id="3.40.50.850">
    <property type="entry name" value="Isochorismatase-like"/>
    <property type="match status" value="1"/>
</dbReference>
<evidence type="ECO:0000256" key="1">
    <source>
        <dbReference type="ARBA" id="ARBA00022801"/>
    </source>
</evidence>
<keyword evidence="1 3" id="KW-0378">Hydrolase</keyword>
<dbReference type="SUPFAM" id="SSF52499">
    <property type="entry name" value="Isochorismatase-like hydrolases"/>
    <property type="match status" value="1"/>
</dbReference>
<accession>A0A3G7TQT4</accession>